<dbReference type="Pfam" id="PF01757">
    <property type="entry name" value="Acyl_transf_3"/>
    <property type="match status" value="1"/>
</dbReference>
<dbReference type="Proteomes" id="UP000006377">
    <property type="component" value="Chromosome"/>
</dbReference>
<feature type="transmembrane region" description="Helical" evidence="1">
    <location>
        <begin position="313"/>
        <end position="332"/>
    </location>
</feature>
<gene>
    <name evidence="4" type="ordered locus">Plav_2428</name>
</gene>
<feature type="domain" description="SGNH" evidence="3">
    <location>
        <begin position="402"/>
        <end position="617"/>
    </location>
</feature>
<keyword evidence="1" id="KW-0812">Transmembrane</keyword>
<feature type="transmembrane region" description="Helical" evidence="1">
    <location>
        <begin position="30"/>
        <end position="53"/>
    </location>
</feature>
<dbReference type="AlphaFoldDB" id="A7HVV4"/>
<evidence type="ECO:0000313" key="4">
    <source>
        <dbReference type="EMBL" id="ABS64037.1"/>
    </source>
</evidence>
<dbReference type="OrthoDB" id="9796461at2"/>
<dbReference type="InterPro" id="IPR002656">
    <property type="entry name" value="Acyl_transf_3_dom"/>
</dbReference>
<dbReference type="InterPro" id="IPR043968">
    <property type="entry name" value="SGNH"/>
</dbReference>
<feature type="transmembrane region" description="Helical" evidence="1">
    <location>
        <begin position="74"/>
        <end position="95"/>
    </location>
</feature>
<reference evidence="4 5" key="1">
    <citation type="journal article" date="2011" name="Stand. Genomic Sci.">
        <title>Complete genome sequence of Parvibaculum lavamentivorans type strain (DS-1(T)).</title>
        <authorList>
            <person name="Schleheck D."/>
            <person name="Weiss M."/>
            <person name="Pitluck S."/>
            <person name="Bruce D."/>
            <person name="Land M.L."/>
            <person name="Han S."/>
            <person name="Saunders E."/>
            <person name="Tapia R."/>
            <person name="Detter C."/>
            <person name="Brettin T."/>
            <person name="Han J."/>
            <person name="Woyke T."/>
            <person name="Goodwin L."/>
            <person name="Pennacchio L."/>
            <person name="Nolan M."/>
            <person name="Cook A.M."/>
            <person name="Kjelleberg S."/>
            <person name="Thomas T."/>
        </authorList>
    </citation>
    <scope>NUCLEOTIDE SEQUENCE [LARGE SCALE GENOMIC DNA]</scope>
    <source>
        <strain evidence="5">DS-1 / DSM 13023 / NCIMB 13966</strain>
    </source>
</reference>
<feature type="transmembrane region" description="Helical" evidence="1">
    <location>
        <begin position="275"/>
        <end position="293"/>
    </location>
</feature>
<protein>
    <submittedName>
        <fullName evidence="4">Acyltransferase 3</fullName>
    </submittedName>
</protein>
<dbReference type="PANTHER" id="PTHR23028">
    <property type="entry name" value="ACETYLTRANSFERASE"/>
    <property type="match status" value="1"/>
</dbReference>
<evidence type="ECO:0000256" key="1">
    <source>
        <dbReference type="SAM" id="Phobius"/>
    </source>
</evidence>
<keyword evidence="1" id="KW-1133">Transmembrane helix</keyword>
<keyword evidence="4" id="KW-0808">Transferase</keyword>
<accession>A7HVV4</accession>
<keyword evidence="4" id="KW-0012">Acyltransferase</keyword>
<feature type="transmembrane region" description="Helical" evidence="1">
    <location>
        <begin position="344"/>
        <end position="366"/>
    </location>
</feature>
<evidence type="ECO:0000259" key="2">
    <source>
        <dbReference type="Pfam" id="PF01757"/>
    </source>
</evidence>
<dbReference type="HOGENOM" id="CLU_005679_10_2_5"/>
<sequence length="637" mass="68803">MTVPYRPSVDGLRAVAVISVMLFHAEVPGFSGGFVGVDVFFVISGYLITGIILQQQATKSFSLLHFYERRARRILPALFLIMSVTLVAAALLTAPFRFAEIAESAAAALSFTANIYFWASSDYFATAARIQPLIHTWSLGVEEQFYIVFPLLMLVFARAKRASLGIAISSLAIASLIVSEIMARHHPNAAFYLPHSRAYELLAGSLIALYRPTGDTLGPRISAVLRASGAIMIAASVGTYHEGMVLPGFAMLLPVLGVALMLLADDRDEPLAQALSWRPLVFVGLCSYSLYLWHQPILALARIATTDHLNLGGSIVILALCVPLSWLSWRYVEQPFRDGRKINIKPFVLTASGVGAAILATSAVMIQTRGLEFMARPEYVDMQAHFDRGGKERAEGIHLSTCHFRSDTGSPDLFLKQWNCLGSGKGASVLILGDSHAADKAFALRAVGIEPAQMTAPGCGIVQHAFSEHCLALYRTAIERLKDRPDLRILFTQSVTHHPLTKDDIATAAELFKSFGRTVVWLSPMPSFPNIRDEMANRALSGNNPFSGTYPFKNDAAVSAKALMVEVATDGAVFDTQKAFCEAGEIEPCSPYAKQDLLLVDQDHVSSAGARAIGAAMSLFLFGEAAPAGGAKAVPAP</sequence>
<proteinExistence type="predicted"/>
<keyword evidence="1" id="KW-0472">Membrane</keyword>
<dbReference type="GO" id="GO:0009103">
    <property type="term" value="P:lipopolysaccharide biosynthetic process"/>
    <property type="evidence" value="ECO:0007669"/>
    <property type="project" value="TreeGrafter"/>
</dbReference>
<dbReference type="InterPro" id="IPR050879">
    <property type="entry name" value="Acyltransferase_3"/>
</dbReference>
<keyword evidence="5" id="KW-1185">Reference proteome</keyword>
<feature type="transmembrane region" description="Helical" evidence="1">
    <location>
        <begin position="244"/>
        <end position="263"/>
    </location>
</feature>
<evidence type="ECO:0000313" key="5">
    <source>
        <dbReference type="Proteomes" id="UP000006377"/>
    </source>
</evidence>
<dbReference type="eggNOG" id="COG1835">
    <property type="taxonomic scope" value="Bacteria"/>
</dbReference>
<feature type="transmembrane region" description="Helical" evidence="1">
    <location>
        <begin position="162"/>
        <end position="183"/>
    </location>
</feature>
<dbReference type="KEGG" id="pla:Plav_2428"/>
<dbReference type="GO" id="GO:0016747">
    <property type="term" value="F:acyltransferase activity, transferring groups other than amino-acyl groups"/>
    <property type="evidence" value="ECO:0007669"/>
    <property type="project" value="InterPro"/>
</dbReference>
<feature type="domain" description="Acyltransferase 3" evidence="2">
    <location>
        <begin position="7"/>
        <end position="329"/>
    </location>
</feature>
<evidence type="ECO:0000259" key="3">
    <source>
        <dbReference type="Pfam" id="PF19040"/>
    </source>
</evidence>
<dbReference type="RefSeq" id="WP_012111346.1">
    <property type="nucleotide sequence ID" value="NC_009719.1"/>
</dbReference>
<dbReference type="GO" id="GO:0016020">
    <property type="term" value="C:membrane"/>
    <property type="evidence" value="ECO:0007669"/>
    <property type="project" value="TreeGrafter"/>
</dbReference>
<dbReference type="EMBL" id="CP000774">
    <property type="protein sequence ID" value="ABS64037.1"/>
    <property type="molecule type" value="Genomic_DNA"/>
</dbReference>
<name>A7HVV4_PARL1</name>
<dbReference type="Pfam" id="PF19040">
    <property type="entry name" value="SGNH"/>
    <property type="match status" value="1"/>
</dbReference>
<dbReference type="PANTHER" id="PTHR23028:SF53">
    <property type="entry name" value="ACYL_TRANSF_3 DOMAIN-CONTAINING PROTEIN"/>
    <property type="match status" value="1"/>
</dbReference>
<organism evidence="4 5">
    <name type="scientific">Parvibaculum lavamentivorans (strain DS-1 / DSM 13023 / NCIMB 13966)</name>
    <dbReference type="NCBI Taxonomy" id="402881"/>
    <lineage>
        <taxon>Bacteria</taxon>
        <taxon>Pseudomonadati</taxon>
        <taxon>Pseudomonadota</taxon>
        <taxon>Alphaproteobacteria</taxon>
        <taxon>Hyphomicrobiales</taxon>
        <taxon>Parvibaculaceae</taxon>
        <taxon>Parvibaculum</taxon>
    </lineage>
</organism>